<evidence type="ECO:0000313" key="2">
    <source>
        <dbReference type="Proteomes" id="UP001057402"/>
    </source>
</evidence>
<proteinExistence type="predicted"/>
<organism evidence="1 2">
    <name type="scientific">Melastoma candidum</name>
    <dbReference type="NCBI Taxonomy" id="119954"/>
    <lineage>
        <taxon>Eukaryota</taxon>
        <taxon>Viridiplantae</taxon>
        <taxon>Streptophyta</taxon>
        <taxon>Embryophyta</taxon>
        <taxon>Tracheophyta</taxon>
        <taxon>Spermatophyta</taxon>
        <taxon>Magnoliopsida</taxon>
        <taxon>eudicotyledons</taxon>
        <taxon>Gunneridae</taxon>
        <taxon>Pentapetalae</taxon>
        <taxon>rosids</taxon>
        <taxon>malvids</taxon>
        <taxon>Myrtales</taxon>
        <taxon>Melastomataceae</taxon>
        <taxon>Melastomatoideae</taxon>
        <taxon>Melastomateae</taxon>
        <taxon>Melastoma</taxon>
    </lineage>
</organism>
<protein>
    <submittedName>
        <fullName evidence="1">Uncharacterized protein</fullName>
    </submittedName>
</protein>
<keyword evidence="2" id="KW-1185">Reference proteome</keyword>
<accession>A0ACB9RFJ5</accession>
<gene>
    <name evidence="1" type="ORF">MLD38_014918</name>
</gene>
<name>A0ACB9RFJ5_9MYRT</name>
<dbReference type="EMBL" id="CM042883">
    <property type="protein sequence ID" value="KAI4377258.1"/>
    <property type="molecule type" value="Genomic_DNA"/>
</dbReference>
<sequence length="286" mass="30981">MPATAESSLSLTLYPYRLLLSRRPSISSSRHLDLSLSILLSRSLLSLPLLLPLSLLSSSSSISSTFSLLSSPASRPPRILSTVCTFPRLLATSICAHALTWLYLCVSSLLLSSLPASALTIAFVVRLLAWAGRAHLMAAMSVAAVATVASPEVEVGWGAVREGWRAVGRRWWCAWVVTVVLGLGTEGIWGGVLLKRMDGQDWSGVVGLVRWMAGIGWRAWLVVLYGFLVLLSYVVYTVFYWDYRKACYHRSDSDLWNRDDGDGGGGGGGGGGDWELQLQGSSCVLE</sequence>
<dbReference type="Proteomes" id="UP001057402">
    <property type="component" value="Chromosome 4"/>
</dbReference>
<comment type="caution">
    <text evidence="1">The sequence shown here is derived from an EMBL/GenBank/DDBJ whole genome shotgun (WGS) entry which is preliminary data.</text>
</comment>
<evidence type="ECO:0000313" key="1">
    <source>
        <dbReference type="EMBL" id="KAI4377258.1"/>
    </source>
</evidence>
<reference evidence="2" key="1">
    <citation type="journal article" date="2023" name="Front. Plant Sci.">
        <title>Chromosomal-level genome assembly of Melastoma candidum provides insights into trichome evolution.</title>
        <authorList>
            <person name="Zhong Y."/>
            <person name="Wu W."/>
            <person name="Sun C."/>
            <person name="Zou P."/>
            <person name="Liu Y."/>
            <person name="Dai S."/>
            <person name="Zhou R."/>
        </authorList>
    </citation>
    <scope>NUCLEOTIDE SEQUENCE [LARGE SCALE GENOMIC DNA]</scope>
</reference>